<proteinExistence type="predicted"/>
<accession>A0A7G9RWJ3</accession>
<dbReference type="KEGG" id="eio:H9L01_06145"/>
<dbReference type="PANTHER" id="PTHR35810:SF1">
    <property type="entry name" value="CYTOPLASMIC PROTEIN"/>
    <property type="match status" value="1"/>
</dbReference>
<sequence length="79" mass="8913">MGEIQENKVIIFTDDTLNVEVNVSPEEDTVWLSLNDISELFDKNKSTISRHINNIFNEGELDKSSTVAKNATVQKIQFG</sequence>
<gene>
    <name evidence="1" type="ORF">H9L01_06145</name>
</gene>
<dbReference type="EMBL" id="CP060715">
    <property type="protein sequence ID" value="QNN59968.1"/>
    <property type="molecule type" value="Genomic_DNA"/>
</dbReference>
<dbReference type="PANTHER" id="PTHR35810">
    <property type="entry name" value="CYTOPLASMIC PROTEIN-RELATED"/>
    <property type="match status" value="1"/>
</dbReference>
<dbReference type="Proteomes" id="UP000515928">
    <property type="component" value="Chromosome"/>
</dbReference>
<keyword evidence="2" id="KW-1185">Reference proteome</keyword>
<reference evidence="1 2" key="1">
    <citation type="submission" date="2020-08" db="EMBL/GenBank/DDBJ databases">
        <title>Genome sequence of Erysipelothrix inopinata DSM 15511T.</title>
        <authorList>
            <person name="Hyun D.-W."/>
            <person name="Bae J.-W."/>
        </authorList>
    </citation>
    <scope>NUCLEOTIDE SEQUENCE [LARGE SCALE GENOMIC DNA]</scope>
    <source>
        <strain evidence="1 2">DSM 15511</strain>
    </source>
</reference>
<evidence type="ECO:0000313" key="2">
    <source>
        <dbReference type="Proteomes" id="UP000515928"/>
    </source>
</evidence>
<dbReference type="RefSeq" id="WP_187533101.1">
    <property type="nucleotide sequence ID" value="NZ_CBCSHU010000002.1"/>
</dbReference>
<name>A0A7G9RWJ3_9FIRM</name>
<dbReference type="AlphaFoldDB" id="A0A7G9RWJ3"/>
<organism evidence="1 2">
    <name type="scientific">Erysipelothrix inopinata</name>
    <dbReference type="NCBI Taxonomy" id="225084"/>
    <lineage>
        <taxon>Bacteria</taxon>
        <taxon>Bacillati</taxon>
        <taxon>Bacillota</taxon>
        <taxon>Erysipelotrichia</taxon>
        <taxon>Erysipelotrichales</taxon>
        <taxon>Erysipelotrichaceae</taxon>
        <taxon>Erysipelothrix</taxon>
    </lineage>
</organism>
<protein>
    <submittedName>
        <fullName evidence="1">Death-on-curing protein</fullName>
    </submittedName>
</protein>
<evidence type="ECO:0000313" key="1">
    <source>
        <dbReference type="EMBL" id="QNN59968.1"/>
    </source>
</evidence>